<keyword evidence="1" id="KW-0193">Cuticle</keyword>
<dbReference type="STRING" id="7167.A0A182F697"/>
<accession>A0A182F697</accession>
<reference evidence="4" key="2">
    <citation type="submission" date="2022-08" db="UniProtKB">
        <authorList>
            <consortium name="EnsemblMetazoa"/>
        </authorList>
    </citation>
    <scope>IDENTIFICATION</scope>
    <source>
        <strain evidence="4">STECLA/ALBI9_A</strain>
    </source>
</reference>
<keyword evidence="5" id="KW-1185">Reference proteome</keyword>
<dbReference type="VEuPathDB" id="VectorBase:AALB20_035995"/>
<dbReference type="PRINTS" id="PR00947">
    <property type="entry name" value="CUTICLE"/>
</dbReference>
<reference evidence="4 5" key="1">
    <citation type="journal article" date="2017" name="G3 (Bethesda)">
        <title>The Physical Genome Mapping of Anopheles albimanus Corrected Scaffold Misassemblies and Identified Interarm Rearrangements in Genus Anopheles.</title>
        <authorList>
            <person name="Artemov G.N."/>
            <person name="Peery A.N."/>
            <person name="Jiang X."/>
            <person name="Tu Z."/>
            <person name="Stegniy V.N."/>
            <person name="Sharakhova M.V."/>
            <person name="Sharakhov I.V."/>
        </authorList>
    </citation>
    <scope>NUCLEOTIDE SEQUENCE [LARGE SCALE GENOMIC DNA]</scope>
    <source>
        <strain evidence="4 5">ALBI9_A</strain>
    </source>
</reference>
<name>A0A182F697_ANOAL</name>
<evidence type="ECO:0000256" key="2">
    <source>
        <dbReference type="SAM" id="MobiDB-lite"/>
    </source>
</evidence>
<dbReference type="AlphaFoldDB" id="A0A182F697"/>
<dbReference type="GO" id="GO:0062129">
    <property type="term" value="C:chitin-based extracellular matrix"/>
    <property type="evidence" value="ECO:0007669"/>
    <property type="project" value="TreeGrafter"/>
</dbReference>
<dbReference type="PROSITE" id="PS00233">
    <property type="entry name" value="CHIT_BIND_RR_1"/>
    <property type="match status" value="1"/>
</dbReference>
<dbReference type="InterPro" id="IPR031311">
    <property type="entry name" value="CHIT_BIND_RR_consensus"/>
</dbReference>
<evidence type="ECO:0000313" key="5">
    <source>
        <dbReference type="Proteomes" id="UP000069272"/>
    </source>
</evidence>
<protein>
    <submittedName>
        <fullName evidence="4">Uncharacterized protein</fullName>
    </submittedName>
</protein>
<dbReference type="InterPro" id="IPR050468">
    <property type="entry name" value="Cuticle_Struct_Prot"/>
</dbReference>
<dbReference type="EnsemblMetazoa" id="AALB001998-RA">
    <property type="protein sequence ID" value="AALB001998-PA"/>
    <property type="gene ID" value="AALB001998"/>
</dbReference>
<dbReference type="PANTHER" id="PTHR10380:SF229">
    <property type="entry name" value="CUTICULAR PROTEIN 49AF, ISOFORM A"/>
    <property type="match status" value="1"/>
</dbReference>
<dbReference type="PROSITE" id="PS51155">
    <property type="entry name" value="CHIT_BIND_RR_2"/>
    <property type="match status" value="1"/>
</dbReference>
<feature type="signal peptide" evidence="3">
    <location>
        <begin position="1"/>
        <end position="18"/>
    </location>
</feature>
<dbReference type="GO" id="GO:0008010">
    <property type="term" value="F:structural constituent of chitin-based larval cuticle"/>
    <property type="evidence" value="ECO:0007669"/>
    <property type="project" value="TreeGrafter"/>
</dbReference>
<dbReference type="InterPro" id="IPR000618">
    <property type="entry name" value="Insect_cuticle"/>
</dbReference>
<sequence length="156" mass="17286">MMLKLTAILLAVLGVIGAQKHHQQQQHHHQQPQQQQQRQEPVTDPRYKQIPIVNVENVLEVDGKFRYSYEGGDGTRAAQDGQQIVVNNQVGTASQGQYTYQGDDGKTYSVTYIADENGYRPVGDHLPTPPPVPAAIARALAHLATLPPKIENGRKF</sequence>
<evidence type="ECO:0000256" key="1">
    <source>
        <dbReference type="ARBA" id="ARBA00022460"/>
    </source>
</evidence>
<dbReference type="Pfam" id="PF00379">
    <property type="entry name" value="Chitin_bind_4"/>
    <property type="match status" value="1"/>
</dbReference>
<proteinExistence type="predicted"/>
<dbReference type="Proteomes" id="UP000069272">
    <property type="component" value="Chromosome 2L"/>
</dbReference>
<dbReference type="VEuPathDB" id="VectorBase:AALB001998"/>
<feature type="chain" id="PRO_5043422145" evidence="3">
    <location>
        <begin position="19"/>
        <end position="156"/>
    </location>
</feature>
<feature type="region of interest" description="Disordered" evidence="2">
    <location>
        <begin position="21"/>
        <end position="47"/>
    </location>
</feature>
<feature type="compositionally biased region" description="Basic residues" evidence="2">
    <location>
        <begin position="21"/>
        <end position="30"/>
    </location>
</feature>
<dbReference type="PANTHER" id="PTHR10380">
    <property type="entry name" value="CUTICLE PROTEIN"/>
    <property type="match status" value="1"/>
</dbReference>
<evidence type="ECO:0000313" key="4">
    <source>
        <dbReference type="EnsemblMetazoa" id="AALB001998-PA"/>
    </source>
</evidence>
<keyword evidence="3" id="KW-0732">Signal</keyword>
<evidence type="ECO:0000256" key="3">
    <source>
        <dbReference type="SAM" id="SignalP"/>
    </source>
</evidence>
<organism evidence="4 5">
    <name type="scientific">Anopheles albimanus</name>
    <name type="common">New world malaria mosquito</name>
    <dbReference type="NCBI Taxonomy" id="7167"/>
    <lineage>
        <taxon>Eukaryota</taxon>
        <taxon>Metazoa</taxon>
        <taxon>Ecdysozoa</taxon>
        <taxon>Arthropoda</taxon>
        <taxon>Hexapoda</taxon>
        <taxon>Insecta</taxon>
        <taxon>Pterygota</taxon>
        <taxon>Neoptera</taxon>
        <taxon>Endopterygota</taxon>
        <taxon>Diptera</taxon>
        <taxon>Nematocera</taxon>
        <taxon>Culicoidea</taxon>
        <taxon>Culicidae</taxon>
        <taxon>Anophelinae</taxon>
        <taxon>Anopheles</taxon>
    </lineage>
</organism>